<dbReference type="RefSeq" id="WP_093687319.1">
    <property type="nucleotide sequence ID" value="NZ_FNBU01000001.1"/>
</dbReference>
<dbReference type="PANTHER" id="PTHR43567:SF5">
    <property type="entry name" value="HYPOTHETICAL CYTOSOLIC PROTEIN"/>
    <property type="match status" value="1"/>
</dbReference>
<dbReference type="Proteomes" id="UP000243333">
    <property type="component" value="Unassembled WGS sequence"/>
</dbReference>
<dbReference type="OrthoDB" id="9791490at2"/>
<dbReference type="Gene3D" id="2.30.110.10">
    <property type="entry name" value="Electron Transport, Fmn-binding Protein, Chain A"/>
    <property type="match status" value="1"/>
</dbReference>
<dbReference type="Pfam" id="PF01613">
    <property type="entry name" value="Flavin_Reduct"/>
    <property type="match status" value="1"/>
</dbReference>
<dbReference type="STRING" id="1123285.SAMN05660235_00249"/>
<sequence length="166" mass="18230">MREVPYTEYATKAIEILSKGAFLTTAHGGKTNTMTIAWGNIGFMWGKPVFTVMVRPSRYTYQLIEQSGEFTVSIPLQDMQQALALCGTKSGRDLDKIAAAGLTLLPGQKVATPVIAGCGLHYECKIVYKQPMDPAALDPAYKAKCYASGDFHTLYFGEIVACYREE</sequence>
<feature type="domain" description="Flavin reductase like" evidence="2">
    <location>
        <begin position="14"/>
        <end position="165"/>
    </location>
</feature>
<dbReference type="GO" id="GO:0010181">
    <property type="term" value="F:FMN binding"/>
    <property type="evidence" value="ECO:0007669"/>
    <property type="project" value="InterPro"/>
</dbReference>
<gene>
    <name evidence="3" type="ORF">SAMN05660235_00249</name>
</gene>
<reference evidence="4" key="1">
    <citation type="submission" date="2016-10" db="EMBL/GenBank/DDBJ databases">
        <authorList>
            <person name="Varghese N."/>
            <person name="Submissions S."/>
        </authorList>
    </citation>
    <scope>NUCLEOTIDE SEQUENCE [LARGE SCALE GENOMIC DNA]</scope>
    <source>
        <strain evidence="4">DSM 23256</strain>
    </source>
</reference>
<dbReference type="SMART" id="SM00903">
    <property type="entry name" value="Flavin_Reduct"/>
    <property type="match status" value="1"/>
</dbReference>
<organism evidence="3 4">
    <name type="scientific">Sporolituus thermophilus DSM 23256</name>
    <dbReference type="NCBI Taxonomy" id="1123285"/>
    <lineage>
        <taxon>Bacteria</taxon>
        <taxon>Bacillati</taxon>
        <taxon>Bacillota</taxon>
        <taxon>Negativicutes</taxon>
        <taxon>Selenomonadales</taxon>
        <taxon>Sporomusaceae</taxon>
        <taxon>Sporolituus</taxon>
    </lineage>
</organism>
<evidence type="ECO:0000313" key="3">
    <source>
        <dbReference type="EMBL" id="SDF03588.1"/>
    </source>
</evidence>
<name>A0A1G7HTB5_9FIRM</name>
<dbReference type="InterPro" id="IPR012349">
    <property type="entry name" value="Split_barrel_FMN-bd"/>
</dbReference>
<dbReference type="SUPFAM" id="SSF50475">
    <property type="entry name" value="FMN-binding split barrel"/>
    <property type="match status" value="1"/>
</dbReference>
<evidence type="ECO:0000259" key="2">
    <source>
        <dbReference type="SMART" id="SM00903"/>
    </source>
</evidence>
<keyword evidence="4" id="KW-1185">Reference proteome</keyword>
<accession>A0A1G7HTB5</accession>
<dbReference type="AlphaFoldDB" id="A0A1G7HTB5"/>
<dbReference type="GO" id="GO:0016646">
    <property type="term" value="F:oxidoreductase activity, acting on the CH-NH group of donors, NAD or NADP as acceptor"/>
    <property type="evidence" value="ECO:0007669"/>
    <property type="project" value="UniProtKB-ARBA"/>
</dbReference>
<comment type="similarity">
    <text evidence="1">Belongs to the flavoredoxin family.</text>
</comment>
<dbReference type="EMBL" id="FNBU01000001">
    <property type="protein sequence ID" value="SDF03588.1"/>
    <property type="molecule type" value="Genomic_DNA"/>
</dbReference>
<protein>
    <submittedName>
        <fullName evidence="3">NADH-FMN oxidoreductase RutF, flavin reductase (DIM6/NTAB) family</fullName>
    </submittedName>
</protein>
<dbReference type="InterPro" id="IPR052174">
    <property type="entry name" value="Flavoredoxin"/>
</dbReference>
<dbReference type="PANTHER" id="PTHR43567">
    <property type="entry name" value="FLAVOREDOXIN-RELATED-RELATED"/>
    <property type="match status" value="1"/>
</dbReference>
<evidence type="ECO:0000256" key="1">
    <source>
        <dbReference type="ARBA" id="ARBA00038054"/>
    </source>
</evidence>
<dbReference type="InterPro" id="IPR002563">
    <property type="entry name" value="Flavin_Rdtase-like_dom"/>
</dbReference>
<evidence type="ECO:0000313" key="4">
    <source>
        <dbReference type="Proteomes" id="UP000243333"/>
    </source>
</evidence>
<proteinExistence type="inferred from homology"/>